<dbReference type="KEGG" id="sno:Snov_2201"/>
<feature type="transmembrane region" description="Helical" evidence="1">
    <location>
        <begin position="169"/>
        <end position="191"/>
    </location>
</feature>
<dbReference type="AlphaFoldDB" id="D7A1D9"/>
<reference evidence="2 3" key="1">
    <citation type="journal article" date="2012" name="Stand. Genomic Sci.">
        <title>Complete genome sequence of the facultatively chemolithoautotrophic and methylotrophic alpha Proteobacterium Starkeya novella type strain (ATCC 8093(T)).</title>
        <authorList>
            <person name="Kappler U."/>
            <person name="Davenport K."/>
            <person name="Beatson S."/>
            <person name="Lucas S."/>
            <person name="Lapidus A."/>
            <person name="Copeland A."/>
            <person name="Berry K.W."/>
            <person name="Glavina Del Rio T."/>
            <person name="Hammon N."/>
            <person name="Dalin E."/>
            <person name="Tice H."/>
            <person name="Pitluck S."/>
            <person name="Richardson P."/>
            <person name="Bruce D."/>
            <person name="Goodwin L.A."/>
            <person name="Han C."/>
            <person name="Tapia R."/>
            <person name="Detter J.C."/>
            <person name="Chang Y.J."/>
            <person name="Jeffries C.D."/>
            <person name="Land M."/>
            <person name="Hauser L."/>
            <person name="Kyrpides N.C."/>
            <person name="Goker M."/>
            <person name="Ivanova N."/>
            <person name="Klenk H.P."/>
            <person name="Woyke T."/>
        </authorList>
    </citation>
    <scope>NUCLEOTIDE SEQUENCE [LARGE SCALE GENOMIC DNA]</scope>
    <source>
        <strain evidence="3">ATCC 8093 / DSM 506 / JCM 20403 / CCM 1077 / IAM 12100 / NBRC 12443 / NCIMB 10456</strain>
    </source>
</reference>
<dbReference type="STRING" id="639283.Snov_2201"/>
<dbReference type="RefSeq" id="WP_013167001.1">
    <property type="nucleotide sequence ID" value="NC_014217.1"/>
</dbReference>
<sequence>MIEARGFRQAARAAAGRASALLSGVLLAAALLVGMGGAAAAQDGHDHGGGGPRTITVAPRTETRIGNQEVVLAYDRNKLVLFLQRYSDGQPTTGAEIEMTIDFVPVSFEEVVPGTYVASDVMLPAGRSELEMTYKIGDKEGTENMVLILPQAGVQLASARQLTIPQTTASGLVLAGIALAIYAAVTALLALRSRLA</sequence>
<keyword evidence="1" id="KW-0812">Transmembrane</keyword>
<keyword evidence="1" id="KW-0472">Membrane</keyword>
<dbReference type="Proteomes" id="UP000006633">
    <property type="component" value="Chromosome"/>
</dbReference>
<dbReference type="OrthoDB" id="7297681at2"/>
<name>D7A1D9_ANCN5</name>
<organism evidence="2 3">
    <name type="scientific">Ancylobacter novellus (strain ATCC 8093 / DSM 506 / JCM 20403 / CCM 1077 / IAM 12100 / NBRC 12443 / NCIMB 10456)</name>
    <name type="common">Starkeya novella</name>
    <dbReference type="NCBI Taxonomy" id="639283"/>
    <lineage>
        <taxon>Bacteria</taxon>
        <taxon>Pseudomonadati</taxon>
        <taxon>Pseudomonadota</taxon>
        <taxon>Alphaproteobacteria</taxon>
        <taxon>Hyphomicrobiales</taxon>
        <taxon>Xanthobacteraceae</taxon>
        <taxon>Ancylobacter</taxon>
    </lineage>
</organism>
<dbReference type="HOGENOM" id="CLU_1389477_0_0_5"/>
<evidence type="ECO:0000256" key="1">
    <source>
        <dbReference type="SAM" id="Phobius"/>
    </source>
</evidence>
<protein>
    <submittedName>
        <fullName evidence="2">Uncharacterized protein</fullName>
    </submittedName>
</protein>
<keyword evidence="3" id="KW-1185">Reference proteome</keyword>
<accession>D7A1D9</accession>
<gene>
    <name evidence="2" type="ordered locus">Snov_2201</name>
</gene>
<evidence type="ECO:0000313" key="3">
    <source>
        <dbReference type="Proteomes" id="UP000006633"/>
    </source>
</evidence>
<proteinExistence type="predicted"/>
<dbReference type="EMBL" id="CP002026">
    <property type="protein sequence ID" value="ADH89497.1"/>
    <property type="molecule type" value="Genomic_DNA"/>
</dbReference>
<keyword evidence="1" id="KW-1133">Transmembrane helix</keyword>
<evidence type="ECO:0000313" key="2">
    <source>
        <dbReference type="EMBL" id="ADH89497.1"/>
    </source>
</evidence>